<dbReference type="SMART" id="SM00044">
    <property type="entry name" value="CYCc"/>
    <property type="match status" value="1"/>
</dbReference>
<dbReference type="EMBL" id="JAMOIM010000029">
    <property type="protein sequence ID" value="MCW6511611.1"/>
    <property type="molecule type" value="Genomic_DNA"/>
</dbReference>
<dbReference type="Gene3D" id="3.30.70.1230">
    <property type="entry name" value="Nucleotide cyclase"/>
    <property type="match status" value="1"/>
</dbReference>
<name>A0AA42CMI1_9HYPH</name>
<evidence type="ECO:0000256" key="4">
    <source>
        <dbReference type="SAM" id="Phobius"/>
    </source>
</evidence>
<dbReference type="PANTHER" id="PTHR43081">
    <property type="entry name" value="ADENYLATE CYCLASE, TERMINAL-DIFFERENTIATION SPECIFIC-RELATED"/>
    <property type="match status" value="1"/>
</dbReference>
<proteinExistence type="predicted"/>
<dbReference type="GO" id="GO:0004016">
    <property type="term" value="F:adenylate cyclase activity"/>
    <property type="evidence" value="ECO:0007669"/>
    <property type="project" value="UniProtKB-ARBA"/>
</dbReference>
<evidence type="ECO:0000259" key="5">
    <source>
        <dbReference type="PROSITE" id="PS50125"/>
    </source>
</evidence>
<dbReference type="SUPFAM" id="SSF55073">
    <property type="entry name" value="Nucleotide cyclase"/>
    <property type="match status" value="1"/>
</dbReference>
<dbReference type="CDD" id="cd07302">
    <property type="entry name" value="CHD"/>
    <property type="match status" value="1"/>
</dbReference>
<dbReference type="CDD" id="cd19410">
    <property type="entry name" value="HK9-like_sensor"/>
    <property type="match status" value="1"/>
</dbReference>
<dbReference type="Proteomes" id="UP001165667">
    <property type="component" value="Unassembled WGS sequence"/>
</dbReference>
<dbReference type="GO" id="GO:0006171">
    <property type="term" value="P:cAMP biosynthetic process"/>
    <property type="evidence" value="ECO:0007669"/>
    <property type="project" value="TreeGrafter"/>
</dbReference>
<keyword evidence="2" id="KW-1003">Cell membrane</keyword>
<evidence type="ECO:0000256" key="2">
    <source>
        <dbReference type="ARBA" id="ARBA00022475"/>
    </source>
</evidence>
<keyword evidence="4" id="KW-1133">Transmembrane helix</keyword>
<organism evidence="6 7">
    <name type="scientific">Lichenifustis flavocetrariae</name>
    <dbReference type="NCBI Taxonomy" id="2949735"/>
    <lineage>
        <taxon>Bacteria</taxon>
        <taxon>Pseudomonadati</taxon>
        <taxon>Pseudomonadota</taxon>
        <taxon>Alphaproteobacteria</taxon>
        <taxon>Hyphomicrobiales</taxon>
        <taxon>Lichenihabitantaceae</taxon>
        <taxon>Lichenifustis</taxon>
    </lineage>
</organism>
<feature type="domain" description="Guanylate cyclase" evidence="5">
    <location>
        <begin position="242"/>
        <end position="371"/>
    </location>
</feature>
<dbReference type="GO" id="GO:0005886">
    <property type="term" value="C:plasma membrane"/>
    <property type="evidence" value="ECO:0007669"/>
    <property type="project" value="UniProtKB-SubCell"/>
</dbReference>
<evidence type="ECO:0000313" key="6">
    <source>
        <dbReference type="EMBL" id="MCW6511611.1"/>
    </source>
</evidence>
<dbReference type="Pfam" id="PF05227">
    <property type="entry name" value="CHASE3"/>
    <property type="match status" value="1"/>
</dbReference>
<evidence type="ECO:0000313" key="7">
    <source>
        <dbReference type="Proteomes" id="UP001165667"/>
    </source>
</evidence>
<dbReference type="PANTHER" id="PTHR43081:SF17">
    <property type="entry name" value="BLL5647 PROTEIN"/>
    <property type="match status" value="1"/>
</dbReference>
<keyword evidence="7" id="KW-1185">Reference proteome</keyword>
<dbReference type="PROSITE" id="PS50125">
    <property type="entry name" value="GUANYLATE_CYCLASE_2"/>
    <property type="match status" value="1"/>
</dbReference>
<dbReference type="Pfam" id="PF00211">
    <property type="entry name" value="Guanylate_cyc"/>
    <property type="match status" value="1"/>
</dbReference>
<keyword evidence="3 4" id="KW-0472">Membrane</keyword>
<comment type="subcellular location">
    <subcellularLocation>
        <location evidence="1">Cell membrane</location>
        <topology evidence="1">Multi-pass membrane protein</topology>
    </subcellularLocation>
</comment>
<dbReference type="InterPro" id="IPR007891">
    <property type="entry name" value="CHASE3"/>
</dbReference>
<feature type="transmembrane region" description="Helical" evidence="4">
    <location>
        <begin position="12"/>
        <end position="36"/>
    </location>
</feature>
<dbReference type="InterPro" id="IPR001054">
    <property type="entry name" value="A/G_cyclase"/>
</dbReference>
<reference evidence="6" key="1">
    <citation type="submission" date="2022-05" db="EMBL/GenBank/DDBJ databases">
        <authorList>
            <person name="Pankratov T."/>
        </authorList>
    </citation>
    <scope>NUCLEOTIDE SEQUENCE</scope>
    <source>
        <strain evidence="6">BP6-180914</strain>
    </source>
</reference>
<dbReference type="InterPro" id="IPR029787">
    <property type="entry name" value="Nucleotide_cyclase"/>
</dbReference>
<dbReference type="InterPro" id="IPR050697">
    <property type="entry name" value="Adenylyl/Guanylyl_Cyclase_3/4"/>
</dbReference>
<evidence type="ECO:0000256" key="1">
    <source>
        <dbReference type="ARBA" id="ARBA00004651"/>
    </source>
</evidence>
<gene>
    <name evidence="6" type="ORF">M8523_26925</name>
</gene>
<evidence type="ECO:0000256" key="3">
    <source>
        <dbReference type="ARBA" id="ARBA00023136"/>
    </source>
</evidence>
<dbReference type="GO" id="GO:0035556">
    <property type="term" value="P:intracellular signal transduction"/>
    <property type="evidence" value="ECO:0007669"/>
    <property type="project" value="InterPro"/>
</dbReference>
<feature type="transmembrane region" description="Helical" evidence="4">
    <location>
        <begin position="182"/>
        <end position="205"/>
    </location>
</feature>
<keyword evidence="4" id="KW-0812">Transmembrane</keyword>
<accession>A0AA42CMI1</accession>
<comment type="caution">
    <text evidence="6">The sequence shown here is derived from an EMBL/GenBank/DDBJ whole genome shotgun (WGS) entry which is preliminary data.</text>
</comment>
<protein>
    <submittedName>
        <fullName evidence="6">CHASE3 domain-containing protein</fullName>
    </submittedName>
</protein>
<sequence length="421" mass="45234">MNKSRNRLRPSRIGYALGAGFLTLSFFIASAVIFSVQQQSSDAVVRRALGIEIDLAGVFSALQDAEIGQRGLLLTGDDAFLQPYRSASALIDARLEALGNAVAGIEQLHAPYLALKALAAEKQTEMAHTLALHQAGRQDEALAFVRAGGGKRLMDEIRDRIAAMDLREDGIVEQRQATLRRIGLLTAISTTIAVLLLGGVALAAMREVRRRGELSRFLPAEIAPRLAEGDRSLTDGREVPTAIVFVDIRGSTELAEQLPVAQLSRLLSRFRGHVSTAALAHNGLVDKFIGDGALVVFGVHDAEPRAAAQALAFARELRLDHAAARGTGNLPGYDIGIGIHYGMVFCGIVGAQDRLEFTVLGDAVNVAARLENETKTHGVDLLVSEAVLREAEEPLEQWRKLGCDALRGRREPVGIYAECGA</sequence>
<dbReference type="RefSeq" id="WP_282587989.1">
    <property type="nucleotide sequence ID" value="NZ_JAMOIM010000029.1"/>
</dbReference>
<dbReference type="AlphaFoldDB" id="A0AA42CMI1"/>